<dbReference type="RefSeq" id="WP_186234207.1">
    <property type="nucleotide sequence ID" value="NZ_CP099583.1"/>
</dbReference>
<dbReference type="SUPFAM" id="SSF48024">
    <property type="entry name" value="N-terminal domain of DnaB helicase"/>
    <property type="match status" value="1"/>
</dbReference>
<keyword evidence="6 12" id="KW-0347">Helicase</keyword>
<dbReference type="InterPro" id="IPR007693">
    <property type="entry name" value="DNA_helicase_DnaB-like_N"/>
</dbReference>
<evidence type="ECO:0000256" key="11">
    <source>
        <dbReference type="NCBIfam" id="TIGR00665"/>
    </source>
</evidence>
<keyword evidence="4 12" id="KW-0547">Nucleotide-binding</keyword>
<dbReference type="Proteomes" id="UP001056386">
    <property type="component" value="Chromosome 2"/>
</dbReference>
<evidence type="ECO:0000256" key="3">
    <source>
        <dbReference type="ARBA" id="ARBA00022705"/>
    </source>
</evidence>
<evidence type="ECO:0000313" key="15">
    <source>
        <dbReference type="Proteomes" id="UP001056386"/>
    </source>
</evidence>
<dbReference type="InterPro" id="IPR016136">
    <property type="entry name" value="DNA_helicase_N/primase_C"/>
</dbReference>
<dbReference type="PANTHER" id="PTHR30153:SF2">
    <property type="entry name" value="REPLICATIVE DNA HELICASE"/>
    <property type="match status" value="1"/>
</dbReference>
<comment type="similarity">
    <text evidence="1 12">Belongs to the helicase family. DnaB subfamily.</text>
</comment>
<evidence type="ECO:0000256" key="4">
    <source>
        <dbReference type="ARBA" id="ARBA00022741"/>
    </source>
</evidence>
<dbReference type="GO" id="GO:0016787">
    <property type="term" value="F:hydrolase activity"/>
    <property type="evidence" value="ECO:0007669"/>
    <property type="project" value="UniProtKB-KW"/>
</dbReference>
<keyword evidence="7 12" id="KW-0067">ATP-binding</keyword>
<evidence type="ECO:0000256" key="6">
    <source>
        <dbReference type="ARBA" id="ARBA00022806"/>
    </source>
</evidence>
<dbReference type="InterPro" id="IPR027417">
    <property type="entry name" value="P-loop_NTPase"/>
</dbReference>
<evidence type="ECO:0000256" key="9">
    <source>
        <dbReference type="ARBA" id="ARBA00023235"/>
    </source>
</evidence>
<organism evidence="14 15">
    <name type="scientific">Burkholderia glumae</name>
    <name type="common">Pseudomonas glumae</name>
    <dbReference type="NCBI Taxonomy" id="337"/>
    <lineage>
        <taxon>Bacteria</taxon>
        <taxon>Pseudomonadati</taxon>
        <taxon>Pseudomonadota</taxon>
        <taxon>Betaproteobacteria</taxon>
        <taxon>Burkholderiales</taxon>
        <taxon>Burkholderiaceae</taxon>
        <taxon>Burkholderia</taxon>
    </lineage>
</organism>
<keyword evidence="2 12" id="KW-0639">Primosome</keyword>
<dbReference type="Pfam" id="PF00772">
    <property type="entry name" value="DnaB"/>
    <property type="match status" value="1"/>
</dbReference>
<dbReference type="SMART" id="SM00382">
    <property type="entry name" value="AAA"/>
    <property type="match status" value="1"/>
</dbReference>
<evidence type="ECO:0000256" key="5">
    <source>
        <dbReference type="ARBA" id="ARBA00022801"/>
    </source>
</evidence>
<evidence type="ECO:0000256" key="2">
    <source>
        <dbReference type="ARBA" id="ARBA00022515"/>
    </source>
</evidence>
<keyword evidence="9" id="KW-0413">Isomerase</keyword>
<dbReference type="Gene3D" id="3.40.50.300">
    <property type="entry name" value="P-loop containing nucleotide triphosphate hydrolases"/>
    <property type="match status" value="1"/>
</dbReference>
<keyword evidence="3 12" id="KW-0235">DNA replication</keyword>
<evidence type="ECO:0000256" key="12">
    <source>
        <dbReference type="RuleBase" id="RU362085"/>
    </source>
</evidence>
<dbReference type="InterPro" id="IPR003593">
    <property type="entry name" value="AAA+_ATPase"/>
</dbReference>
<evidence type="ECO:0000259" key="13">
    <source>
        <dbReference type="PROSITE" id="PS51199"/>
    </source>
</evidence>
<accession>A0ABY5B6V4</accession>
<sequence>MGASNEAEARGIIASVESEQAVLGALMIDNGAYDVIAAELSAEDFTVGENRAIFSAITHLIVNQRPADVVTVFERLKSINSTISEPLRYLNDLVGATPTAANLKRYASIVRSRSQLRGAVRAARAVIDQCHNTNGKDASEIIDMAQAAFLRLSDAGARSSAGFQPMQPSLTRVVERIDELFHRPNRGGITGTSTGFIDLDSRLDGMHGGELIVVGGRPSMGKTSLAMNIAEFVAIDLGLPVGVLSLEMPAEQLTMRMLASQSRISQNRLRTGRLEDDDWPRLTRGVELMADAPVEILDSSAITPSKFKAELRRLYRERGQLGLVVVDYLQLMSGDGNNEMRAGEVAEISRALKQIAKELNVPIIALSQLNRGLEQRPNKRPVMSDLRESGAIEQDADVILFIYRDEVYNPDSADRGTAEIIIAKQRNGPIGTVRLAFQNATTRFENFAGPGSD</sequence>
<dbReference type="NCBIfam" id="TIGR00665">
    <property type="entry name" value="DnaB"/>
    <property type="match status" value="1"/>
</dbReference>
<protein>
    <recommendedName>
        <fullName evidence="11 12">Replicative DNA helicase</fullName>
        <ecNumber evidence="11 12">5.6.2.3</ecNumber>
    </recommendedName>
</protein>
<dbReference type="GO" id="GO:0003678">
    <property type="term" value="F:DNA helicase activity"/>
    <property type="evidence" value="ECO:0007669"/>
    <property type="project" value="UniProtKB-EC"/>
</dbReference>
<keyword evidence="5 12" id="KW-0378">Hydrolase</keyword>
<dbReference type="EMBL" id="CP099583">
    <property type="protein sequence ID" value="USS42768.1"/>
    <property type="molecule type" value="Genomic_DNA"/>
</dbReference>
<dbReference type="SUPFAM" id="SSF52540">
    <property type="entry name" value="P-loop containing nucleoside triphosphate hydrolases"/>
    <property type="match status" value="1"/>
</dbReference>
<dbReference type="Pfam" id="PF03796">
    <property type="entry name" value="DnaB_C"/>
    <property type="match status" value="1"/>
</dbReference>
<comment type="catalytic activity">
    <reaction evidence="10 12">
        <text>ATP + H2O = ADP + phosphate + H(+)</text>
        <dbReference type="Rhea" id="RHEA:13065"/>
        <dbReference type="ChEBI" id="CHEBI:15377"/>
        <dbReference type="ChEBI" id="CHEBI:15378"/>
        <dbReference type="ChEBI" id="CHEBI:30616"/>
        <dbReference type="ChEBI" id="CHEBI:43474"/>
        <dbReference type="ChEBI" id="CHEBI:456216"/>
        <dbReference type="EC" id="5.6.2.3"/>
    </reaction>
</comment>
<dbReference type="InterPro" id="IPR036185">
    <property type="entry name" value="DNA_heli_DnaB-like_N_sf"/>
</dbReference>
<name>A0ABY5B6V4_BURGL</name>
<dbReference type="EC" id="5.6.2.3" evidence="11 12"/>
<dbReference type="CDD" id="cd00984">
    <property type="entry name" value="DnaB_C"/>
    <property type="match status" value="1"/>
</dbReference>
<evidence type="ECO:0000256" key="7">
    <source>
        <dbReference type="ARBA" id="ARBA00022840"/>
    </source>
</evidence>
<evidence type="ECO:0000256" key="8">
    <source>
        <dbReference type="ARBA" id="ARBA00023125"/>
    </source>
</evidence>
<feature type="domain" description="SF4 helicase" evidence="13">
    <location>
        <begin position="185"/>
        <end position="451"/>
    </location>
</feature>
<dbReference type="PANTHER" id="PTHR30153">
    <property type="entry name" value="REPLICATIVE DNA HELICASE DNAB"/>
    <property type="match status" value="1"/>
</dbReference>
<dbReference type="InterPro" id="IPR007692">
    <property type="entry name" value="DNA_helicase_DnaB"/>
</dbReference>
<keyword evidence="15" id="KW-1185">Reference proteome</keyword>
<evidence type="ECO:0000256" key="1">
    <source>
        <dbReference type="ARBA" id="ARBA00008428"/>
    </source>
</evidence>
<dbReference type="PROSITE" id="PS51199">
    <property type="entry name" value="SF4_HELICASE"/>
    <property type="match status" value="1"/>
</dbReference>
<dbReference type="InterPro" id="IPR007694">
    <property type="entry name" value="DNA_helicase_DnaB-like_C"/>
</dbReference>
<evidence type="ECO:0000256" key="10">
    <source>
        <dbReference type="ARBA" id="ARBA00048954"/>
    </source>
</evidence>
<reference evidence="14" key="1">
    <citation type="submission" date="2022-06" db="EMBL/GenBank/DDBJ databases">
        <title>Draft genome sequence of Burkholderia glumae strain GR20004 isolated from rice panicle showing bacterial panicle blight.</title>
        <authorList>
            <person name="Choi S.Y."/>
            <person name="Lee Y.H."/>
        </authorList>
    </citation>
    <scope>NUCLEOTIDE SEQUENCE</scope>
    <source>
        <strain evidence="14">GR20004</strain>
    </source>
</reference>
<comment type="function">
    <text evidence="12">The main replicative DNA helicase, it participates in initiation and elongation during chromosome replication. Travels ahead of the DNA replisome, separating dsDNA into templates for DNA synthesis. A processive ATP-dependent 5'-3' DNA helicase it has DNA-dependent ATPase activity.</text>
</comment>
<gene>
    <name evidence="14" type="primary">dnaB</name>
    <name evidence="14" type="ORF">NFI99_11355</name>
</gene>
<proteinExistence type="inferred from homology"/>
<dbReference type="Gene3D" id="1.10.860.10">
    <property type="entry name" value="DNAb Helicase, Chain A"/>
    <property type="match status" value="1"/>
</dbReference>
<evidence type="ECO:0000313" key="14">
    <source>
        <dbReference type="EMBL" id="USS42768.1"/>
    </source>
</evidence>
<keyword evidence="8 12" id="KW-0238">DNA-binding</keyword>